<dbReference type="InterPro" id="IPR041522">
    <property type="entry name" value="CdaR_GGDEF"/>
</dbReference>
<dbReference type="EMBL" id="JACSPV010000002">
    <property type="protein sequence ID" value="MBD8003733.1"/>
    <property type="molecule type" value="Genomic_DNA"/>
</dbReference>
<dbReference type="RefSeq" id="WP_191809478.1">
    <property type="nucleotide sequence ID" value="NZ_JACSPV010000002.1"/>
</dbReference>
<keyword evidence="4" id="KW-1185">Reference proteome</keyword>
<dbReference type="PANTHER" id="PTHR33744:SF1">
    <property type="entry name" value="DNA-BINDING TRANSCRIPTIONAL ACTIVATOR ADER"/>
    <property type="match status" value="1"/>
</dbReference>
<evidence type="ECO:0000256" key="1">
    <source>
        <dbReference type="ARBA" id="ARBA00006754"/>
    </source>
</evidence>
<accession>A0ABR8VG29</accession>
<reference evidence="3 4" key="1">
    <citation type="submission" date="2020-08" db="EMBL/GenBank/DDBJ databases">
        <title>A Genomic Blueprint of the Chicken Gut Microbiome.</title>
        <authorList>
            <person name="Gilroy R."/>
            <person name="Ravi A."/>
            <person name="Getino M."/>
            <person name="Pursley I."/>
            <person name="Horton D.L."/>
            <person name="Alikhan N.-F."/>
            <person name="Baker D."/>
            <person name="Gharbi K."/>
            <person name="Hall N."/>
            <person name="Watson M."/>
            <person name="Adriaenssens E.M."/>
            <person name="Foster-Nyarko E."/>
            <person name="Jarju S."/>
            <person name="Secka A."/>
            <person name="Antonio M."/>
            <person name="Oren A."/>
            <person name="Chaudhuri R."/>
            <person name="La Ragione R.M."/>
            <person name="Hildebrand F."/>
            <person name="Pallen M.J."/>
        </authorList>
    </citation>
    <scope>NUCLEOTIDE SEQUENCE [LARGE SCALE GENOMIC DNA]</scope>
    <source>
        <strain evidence="3 4">Sa1BUA2</strain>
    </source>
</reference>
<dbReference type="InterPro" id="IPR004096">
    <property type="entry name" value="V4R"/>
</dbReference>
<dbReference type="Pfam" id="PF13556">
    <property type="entry name" value="HTH_30"/>
    <property type="match status" value="1"/>
</dbReference>
<dbReference type="Pfam" id="PF06505">
    <property type="entry name" value="XylR_N"/>
    <property type="match status" value="1"/>
</dbReference>
<dbReference type="Gene3D" id="1.10.10.2840">
    <property type="entry name" value="PucR C-terminal helix-turn-helix domain"/>
    <property type="match status" value="1"/>
</dbReference>
<dbReference type="Proteomes" id="UP000648182">
    <property type="component" value="Unassembled WGS sequence"/>
</dbReference>
<dbReference type="PANTHER" id="PTHR33744">
    <property type="entry name" value="CARBOHYDRATE DIACID REGULATOR"/>
    <property type="match status" value="1"/>
</dbReference>
<dbReference type="SMART" id="SM00989">
    <property type="entry name" value="V4R"/>
    <property type="match status" value="1"/>
</dbReference>
<dbReference type="Pfam" id="PF17853">
    <property type="entry name" value="GGDEF_2"/>
    <property type="match status" value="1"/>
</dbReference>
<organism evidence="3 4">
    <name type="scientific">Bacillus norwichensis</name>
    <dbReference type="NCBI Taxonomy" id="2762217"/>
    <lineage>
        <taxon>Bacteria</taxon>
        <taxon>Bacillati</taxon>
        <taxon>Bacillota</taxon>
        <taxon>Bacilli</taxon>
        <taxon>Bacillales</taxon>
        <taxon>Bacillaceae</taxon>
        <taxon>Bacillus</taxon>
    </lineage>
</organism>
<dbReference type="InterPro" id="IPR025736">
    <property type="entry name" value="PucR_C-HTH_dom"/>
</dbReference>
<evidence type="ECO:0000259" key="2">
    <source>
        <dbReference type="SMART" id="SM00989"/>
    </source>
</evidence>
<evidence type="ECO:0000313" key="3">
    <source>
        <dbReference type="EMBL" id="MBD8003733.1"/>
    </source>
</evidence>
<proteinExistence type="inferred from homology"/>
<dbReference type="Pfam" id="PF02830">
    <property type="entry name" value="V4R"/>
    <property type="match status" value="1"/>
</dbReference>
<name>A0ABR8VG29_9BACI</name>
<comment type="caution">
    <text evidence="3">The sequence shown here is derived from an EMBL/GenBank/DDBJ whole genome shotgun (WGS) entry which is preliminary data.</text>
</comment>
<feature type="domain" description="4-vinyl reductase 4VR" evidence="2">
    <location>
        <begin position="112"/>
        <end position="174"/>
    </location>
</feature>
<dbReference type="InterPro" id="IPR024096">
    <property type="entry name" value="NO_sig/Golgi_transp_ligand-bd"/>
</dbReference>
<dbReference type="InterPro" id="IPR010523">
    <property type="entry name" value="XylR_N"/>
</dbReference>
<gene>
    <name evidence="3" type="ORF">H9631_01445</name>
</gene>
<dbReference type="Gene3D" id="3.30.1380.20">
    <property type="entry name" value="Trafficking protein particle complex subunit 3"/>
    <property type="match status" value="1"/>
</dbReference>
<evidence type="ECO:0000313" key="4">
    <source>
        <dbReference type="Proteomes" id="UP000648182"/>
    </source>
</evidence>
<protein>
    <submittedName>
        <fullName evidence="3">XylR N-terminal domain-containing protein</fullName>
    </submittedName>
</protein>
<dbReference type="InterPro" id="IPR051448">
    <property type="entry name" value="CdaR-like_regulators"/>
</dbReference>
<comment type="similarity">
    <text evidence="1">Belongs to the CdaR family.</text>
</comment>
<sequence>MIINVSGESDSTQNQQKDRTIHIYSSAFGILRKELIKNIGMKRMKGFLLRYGWEMGISDAEKEMASDSSLESLLKKGPVYHHLNGYINSIIYEADFELNHDQTIKSVKGKGTWIGSYEAEEHIKHLTVSDTPVCYINIGYLNGYLTTICNHTVIAKEVSCVGMGDEKCTWIVKSQEFWEDDIQDELQYYYQTPIVKELEYTYEQLLDQRNHITKVSYIHKRLTEEIINGNDLQSIVKVVHEISENPCMIHDANFRPLAYSGLTEIEYLRLEMDFNEYVQQNELFKDTGFELSSLETNIVLGTNLQERLIIPVMVRKEIVGYCTFIYSQGKNKYQENDEMILERVANAISLFLLNEKTSFESFERMKGNFLEQLLNEQYLSRKEILKRGTYVNIDLGQPFHIIALGYINRQADDMNEEFLLHEQILEATFVYFKEIKRNVLIGQREGNFVFLVNKADNVQNHTLELFADFLRYLESSFEKCEFKVGISTEGKQIESAPQHYDEALLALRMTTTKQVISFDDLGIVGVLINSSNASAVKSMANLMLGSMYENASQNDKLIKTLYVFLSNGGRLEQTMRDLSLSMSGLLYRINKIEAAIQKDLRNPEDSHQLFLILEALIALGELKIE</sequence>
<dbReference type="SUPFAM" id="SSF111126">
    <property type="entry name" value="Ligand-binding domain in the NO signalling and Golgi transport"/>
    <property type="match status" value="1"/>
</dbReference>
<dbReference type="InterPro" id="IPR042070">
    <property type="entry name" value="PucR_C-HTH_sf"/>
</dbReference>